<protein>
    <submittedName>
        <fullName evidence="1">Uncharacterized protein</fullName>
    </submittedName>
</protein>
<dbReference type="Proteomes" id="UP000836387">
    <property type="component" value="Unassembled WGS sequence"/>
</dbReference>
<organism evidence="1 2">
    <name type="scientific">Clonostachys rosea f. rosea IK726</name>
    <dbReference type="NCBI Taxonomy" id="1349383"/>
    <lineage>
        <taxon>Eukaryota</taxon>
        <taxon>Fungi</taxon>
        <taxon>Dikarya</taxon>
        <taxon>Ascomycota</taxon>
        <taxon>Pezizomycotina</taxon>
        <taxon>Sordariomycetes</taxon>
        <taxon>Hypocreomycetidae</taxon>
        <taxon>Hypocreales</taxon>
        <taxon>Bionectriaceae</taxon>
        <taxon>Clonostachys</taxon>
    </lineage>
</organism>
<accession>A0ACA9TAR8</accession>
<gene>
    <name evidence="1" type="ORF">CRV2_00006429</name>
</gene>
<comment type="caution">
    <text evidence="1">The sequence shown here is derived from an EMBL/GenBank/DDBJ whole genome shotgun (WGS) entry which is preliminary data.</text>
</comment>
<sequence>MSYVTHLGTTTKRRYQMQRQADQQKQQEPSLFANLTTDNSGPEYSAADQARLEQLQSVQNLMKPEASDECSANGQVSGGQPSVEIAPENAGWYLAETAPHGPENDGWSMAETAPNGP</sequence>
<reference evidence="1" key="1">
    <citation type="submission" date="2020-04" db="EMBL/GenBank/DDBJ databases">
        <authorList>
            <person name="Broberg M."/>
        </authorList>
    </citation>
    <scope>NUCLEOTIDE SEQUENCE</scope>
</reference>
<evidence type="ECO:0000313" key="1">
    <source>
        <dbReference type="EMBL" id="CAG9938009.1"/>
    </source>
</evidence>
<evidence type="ECO:0000313" key="2">
    <source>
        <dbReference type="Proteomes" id="UP000836387"/>
    </source>
</evidence>
<reference evidence="1" key="2">
    <citation type="submission" date="2021-10" db="EMBL/GenBank/DDBJ databases">
        <authorList>
            <person name="Piombo E."/>
        </authorList>
    </citation>
    <scope>NUCLEOTIDE SEQUENCE</scope>
</reference>
<name>A0ACA9TAR8_BIOOC</name>
<proteinExistence type="predicted"/>
<dbReference type="EMBL" id="CADEHS020000002">
    <property type="protein sequence ID" value="CAG9938009.1"/>
    <property type="molecule type" value="Genomic_DNA"/>
</dbReference>
<keyword evidence="2" id="KW-1185">Reference proteome</keyword>